<dbReference type="InterPro" id="IPR038678">
    <property type="entry name" value="Spondin_N_sf"/>
</dbReference>
<organism evidence="2 3">
    <name type="scientific">Brumicola blandensis</name>
    <dbReference type="NCBI Taxonomy" id="3075611"/>
    <lineage>
        <taxon>Bacteria</taxon>
        <taxon>Pseudomonadati</taxon>
        <taxon>Pseudomonadota</taxon>
        <taxon>Gammaproteobacteria</taxon>
        <taxon>Alteromonadales</taxon>
        <taxon>Alteromonadaceae</taxon>
        <taxon>Brumicola</taxon>
    </lineage>
</organism>
<gene>
    <name evidence="2" type="ORF">RM544_16545</name>
</gene>
<dbReference type="Proteomes" id="UP001249020">
    <property type="component" value="Unassembled WGS sequence"/>
</dbReference>
<dbReference type="NCBIfam" id="NF038123">
    <property type="entry name" value="NF038123_dom"/>
    <property type="match status" value="1"/>
</dbReference>
<reference evidence="2 3" key="1">
    <citation type="submission" date="2023-09" db="EMBL/GenBank/DDBJ databases">
        <authorList>
            <person name="Rey-Velasco X."/>
        </authorList>
    </citation>
    <scope>NUCLEOTIDE SEQUENCE [LARGE SCALE GENOMIC DNA]</scope>
    <source>
        <strain evidence="2 3">W409</strain>
    </source>
</reference>
<accession>A0AAW8RAE3</accession>
<dbReference type="AlphaFoldDB" id="A0AAW8RAE3"/>
<feature type="signal peptide" evidence="1">
    <location>
        <begin position="1"/>
        <end position="22"/>
    </location>
</feature>
<keyword evidence="3" id="KW-1185">Reference proteome</keyword>
<proteinExistence type="predicted"/>
<feature type="chain" id="PRO_5043578030" evidence="1">
    <location>
        <begin position="23"/>
        <end position="280"/>
    </location>
</feature>
<evidence type="ECO:0000313" key="2">
    <source>
        <dbReference type="EMBL" id="MDT0584158.1"/>
    </source>
</evidence>
<dbReference type="EMBL" id="JAVRIE010000007">
    <property type="protein sequence ID" value="MDT0584158.1"/>
    <property type="molecule type" value="Genomic_DNA"/>
</dbReference>
<dbReference type="RefSeq" id="WP_311362919.1">
    <property type="nucleotide sequence ID" value="NZ_JAVRIE010000007.1"/>
</dbReference>
<keyword evidence="1" id="KW-0732">Signal</keyword>
<evidence type="ECO:0000313" key="3">
    <source>
        <dbReference type="Proteomes" id="UP001249020"/>
    </source>
</evidence>
<name>A0AAW8RAE3_9ALTE</name>
<evidence type="ECO:0000256" key="1">
    <source>
        <dbReference type="SAM" id="SignalP"/>
    </source>
</evidence>
<protein>
    <submittedName>
        <fullName evidence="2">Spondin domain-containing protein</fullName>
    </submittedName>
</protein>
<dbReference type="InterPro" id="IPR009465">
    <property type="entry name" value="Spondin_N"/>
</dbReference>
<comment type="caution">
    <text evidence="2">The sequence shown here is derived from an EMBL/GenBank/DDBJ whole genome shotgun (WGS) entry which is preliminary data.</text>
</comment>
<dbReference type="Gene3D" id="2.60.40.2130">
    <property type="entry name" value="F-spondin domain"/>
    <property type="match status" value="1"/>
</dbReference>
<sequence length="280" mass="28988">MKLNKLALAAMIGLSASGYSQAVEVELSITNLTHANYMTPRLAIAHDASVDAFEVGTEASTALAWLAEAGVIDDAQNADSSGQNFEAALGPVDTDNGSNTWHRFGGLLAPSSTLTYSFDTMDKPYFSLLTMLIPSNDAFAGLDSIMIPSEPGTYTYYLNAYDAGTELNDELNSTRTDITEEGGLPLGGYGVPGVAGAGAPNIAPSMGTGGTGVAVTVGFDENGDPLASPTEVVDGTDGPVHIHRNTLGDTSLTDGSSDLDSTVHRWLNPVARVTIVVPAS</sequence>